<organism evidence="1 2">
    <name type="scientific">Protopolystoma xenopodis</name>
    <dbReference type="NCBI Taxonomy" id="117903"/>
    <lineage>
        <taxon>Eukaryota</taxon>
        <taxon>Metazoa</taxon>
        <taxon>Spiralia</taxon>
        <taxon>Lophotrochozoa</taxon>
        <taxon>Platyhelminthes</taxon>
        <taxon>Monogenea</taxon>
        <taxon>Polyopisthocotylea</taxon>
        <taxon>Polystomatidea</taxon>
        <taxon>Polystomatidae</taxon>
        <taxon>Protopolystoma</taxon>
    </lineage>
</organism>
<dbReference type="AlphaFoldDB" id="A0A3S5AZY9"/>
<sequence length="72" mass="7676">MGFIRAQLVLSRSSVTADQPLLAAPPRMAHDDTGPTQAPGRLGMAVHTQARFTFDQKDGDFLLSKGAQVPLA</sequence>
<evidence type="ECO:0000313" key="1">
    <source>
        <dbReference type="EMBL" id="VEL36521.1"/>
    </source>
</evidence>
<evidence type="ECO:0000313" key="2">
    <source>
        <dbReference type="Proteomes" id="UP000784294"/>
    </source>
</evidence>
<comment type="caution">
    <text evidence="1">The sequence shown here is derived from an EMBL/GenBank/DDBJ whole genome shotgun (WGS) entry which is preliminary data.</text>
</comment>
<reference evidence="1" key="1">
    <citation type="submission" date="2018-11" db="EMBL/GenBank/DDBJ databases">
        <authorList>
            <consortium name="Pathogen Informatics"/>
        </authorList>
    </citation>
    <scope>NUCLEOTIDE SEQUENCE</scope>
</reference>
<dbReference type="EMBL" id="CAAALY010252452">
    <property type="protein sequence ID" value="VEL36521.1"/>
    <property type="molecule type" value="Genomic_DNA"/>
</dbReference>
<keyword evidence="2" id="KW-1185">Reference proteome</keyword>
<name>A0A3S5AZY9_9PLAT</name>
<dbReference type="Proteomes" id="UP000784294">
    <property type="component" value="Unassembled WGS sequence"/>
</dbReference>
<accession>A0A3S5AZY9</accession>
<proteinExistence type="predicted"/>
<protein>
    <submittedName>
        <fullName evidence="1">Uncharacterized protein</fullName>
    </submittedName>
</protein>
<gene>
    <name evidence="1" type="ORF">PXEA_LOCUS29961</name>
</gene>